<evidence type="ECO:0000313" key="5">
    <source>
        <dbReference type="EMBL" id="SEL01706.1"/>
    </source>
</evidence>
<dbReference type="STRING" id="407022.SAMN05661044_01753"/>
<evidence type="ECO:0000313" key="6">
    <source>
        <dbReference type="Proteomes" id="UP000199421"/>
    </source>
</evidence>
<dbReference type="EMBL" id="FOAF01000001">
    <property type="protein sequence ID" value="SEL01706.1"/>
    <property type="molecule type" value="Genomic_DNA"/>
</dbReference>
<reference evidence="6" key="1">
    <citation type="submission" date="2016-10" db="EMBL/GenBank/DDBJ databases">
        <authorList>
            <person name="Varghese N."/>
            <person name="Submissions S."/>
        </authorList>
    </citation>
    <scope>NUCLEOTIDE SEQUENCE [LARGE SCALE GENOMIC DNA]</scope>
    <source>
        <strain evidence="6">DSM 18733</strain>
    </source>
</reference>
<dbReference type="GO" id="GO:0016987">
    <property type="term" value="F:sigma factor activity"/>
    <property type="evidence" value="ECO:0007669"/>
    <property type="project" value="UniProtKB-KW"/>
</dbReference>
<dbReference type="AlphaFoldDB" id="A0A1H7LS16"/>
<dbReference type="GO" id="GO:0006352">
    <property type="term" value="P:DNA-templated transcription initiation"/>
    <property type="evidence" value="ECO:0007669"/>
    <property type="project" value="InterPro"/>
</dbReference>
<keyword evidence="6" id="KW-1185">Reference proteome</keyword>
<name>A0A1H7LS16_OLID1</name>
<proteinExistence type="predicted"/>
<dbReference type="InterPro" id="IPR007627">
    <property type="entry name" value="RNA_pol_sigma70_r2"/>
</dbReference>
<organism evidence="5 6">
    <name type="scientific">Olivibacter domesticus</name>
    <name type="common">Pseudosphingobacterium domesticum</name>
    <dbReference type="NCBI Taxonomy" id="407022"/>
    <lineage>
        <taxon>Bacteria</taxon>
        <taxon>Pseudomonadati</taxon>
        <taxon>Bacteroidota</taxon>
        <taxon>Sphingobacteriia</taxon>
        <taxon>Sphingobacteriales</taxon>
        <taxon>Sphingobacteriaceae</taxon>
        <taxon>Olivibacter</taxon>
    </lineage>
</organism>
<dbReference type="PANTHER" id="PTHR43133">
    <property type="entry name" value="RNA POLYMERASE ECF-TYPE SIGMA FACTO"/>
    <property type="match status" value="1"/>
</dbReference>
<accession>A0A1H7LS16</accession>
<dbReference type="OrthoDB" id="9150024at2"/>
<evidence type="ECO:0000256" key="2">
    <source>
        <dbReference type="ARBA" id="ARBA00023082"/>
    </source>
</evidence>
<sequence>MPTGIMLMEPLYGQDLITRIKEGDGSAFETLYQQNWQQLYVFAVKRLDDEEEAKDVVQEVFINLWAKRHNI</sequence>
<dbReference type="RefSeq" id="WP_139202237.1">
    <property type="nucleotide sequence ID" value="NZ_FOAF01000001.1"/>
</dbReference>
<evidence type="ECO:0000259" key="4">
    <source>
        <dbReference type="Pfam" id="PF04542"/>
    </source>
</evidence>
<evidence type="ECO:0000256" key="1">
    <source>
        <dbReference type="ARBA" id="ARBA00023015"/>
    </source>
</evidence>
<protein>
    <submittedName>
        <fullName evidence="5">Sigma-70 region 2</fullName>
    </submittedName>
</protein>
<dbReference type="Gene3D" id="1.10.1740.10">
    <property type="match status" value="1"/>
</dbReference>
<keyword evidence="2" id="KW-0731">Sigma factor</keyword>
<feature type="domain" description="RNA polymerase sigma-70 region 2" evidence="4">
    <location>
        <begin position="31"/>
        <end position="69"/>
    </location>
</feature>
<dbReference type="InterPro" id="IPR013325">
    <property type="entry name" value="RNA_pol_sigma_r2"/>
</dbReference>
<dbReference type="InterPro" id="IPR039425">
    <property type="entry name" value="RNA_pol_sigma-70-like"/>
</dbReference>
<dbReference type="Proteomes" id="UP000199421">
    <property type="component" value="Unassembled WGS sequence"/>
</dbReference>
<gene>
    <name evidence="5" type="ORF">SAMN05661044_01753</name>
</gene>
<dbReference type="SUPFAM" id="SSF88946">
    <property type="entry name" value="Sigma2 domain of RNA polymerase sigma factors"/>
    <property type="match status" value="1"/>
</dbReference>
<dbReference type="PANTHER" id="PTHR43133:SF46">
    <property type="entry name" value="RNA POLYMERASE SIGMA-70 FACTOR ECF SUBFAMILY"/>
    <property type="match status" value="1"/>
</dbReference>
<evidence type="ECO:0000256" key="3">
    <source>
        <dbReference type="ARBA" id="ARBA00023163"/>
    </source>
</evidence>
<keyword evidence="1" id="KW-0805">Transcription regulation</keyword>
<keyword evidence="3" id="KW-0804">Transcription</keyword>
<dbReference type="Pfam" id="PF04542">
    <property type="entry name" value="Sigma70_r2"/>
    <property type="match status" value="1"/>
</dbReference>